<dbReference type="PROSITE" id="PS50005">
    <property type="entry name" value="TPR"/>
    <property type="match status" value="2"/>
</dbReference>
<keyword evidence="3" id="KW-0677">Repeat</keyword>
<evidence type="ECO:0000256" key="6">
    <source>
        <dbReference type="ARBA" id="ARBA00023235"/>
    </source>
</evidence>
<dbReference type="PROSITE" id="PS50059">
    <property type="entry name" value="FKBP_PPIASE"/>
    <property type="match status" value="3"/>
</dbReference>
<dbReference type="SUPFAM" id="SSF48452">
    <property type="entry name" value="TPR-like"/>
    <property type="match status" value="1"/>
</dbReference>
<evidence type="ECO:0000256" key="8">
    <source>
        <dbReference type="PROSITE-ProRule" id="PRU00339"/>
    </source>
</evidence>
<proteinExistence type="predicted"/>
<organism evidence="11 12">
    <name type="scientific">Oedothorax gibbosus</name>
    <dbReference type="NCBI Taxonomy" id="931172"/>
    <lineage>
        <taxon>Eukaryota</taxon>
        <taxon>Metazoa</taxon>
        <taxon>Ecdysozoa</taxon>
        <taxon>Arthropoda</taxon>
        <taxon>Chelicerata</taxon>
        <taxon>Arachnida</taxon>
        <taxon>Araneae</taxon>
        <taxon>Araneomorphae</taxon>
        <taxon>Entelegynae</taxon>
        <taxon>Araneoidea</taxon>
        <taxon>Linyphiidae</taxon>
        <taxon>Erigoninae</taxon>
        <taxon>Oedothorax</taxon>
    </lineage>
</organism>
<feature type="domain" description="PPIase FKBP-type" evidence="10">
    <location>
        <begin position="333"/>
        <end position="421"/>
    </location>
</feature>
<reference evidence="11 12" key="1">
    <citation type="journal article" date="2022" name="Nat. Ecol. Evol.">
        <title>A masculinizing supergene underlies an exaggerated male reproductive morph in a spider.</title>
        <authorList>
            <person name="Hendrickx F."/>
            <person name="De Corte Z."/>
            <person name="Sonet G."/>
            <person name="Van Belleghem S.M."/>
            <person name="Kostlbacher S."/>
            <person name="Vangestel C."/>
        </authorList>
    </citation>
    <scope>NUCLEOTIDE SEQUENCE [LARGE SCALE GENOMIC DNA]</scope>
    <source>
        <strain evidence="11">W744_W776</strain>
    </source>
</reference>
<evidence type="ECO:0000256" key="4">
    <source>
        <dbReference type="ARBA" id="ARBA00022803"/>
    </source>
</evidence>
<dbReference type="GO" id="GO:0003755">
    <property type="term" value="F:peptidyl-prolyl cis-trans isomerase activity"/>
    <property type="evidence" value="ECO:0007669"/>
    <property type="project" value="UniProtKB-KW"/>
</dbReference>
<evidence type="ECO:0000256" key="3">
    <source>
        <dbReference type="ARBA" id="ARBA00022737"/>
    </source>
</evidence>
<feature type="repeat" description="TPR" evidence="8">
    <location>
        <begin position="635"/>
        <end position="668"/>
    </location>
</feature>
<keyword evidence="12" id="KW-1185">Reference proteome</keyword>
<feature type="region of interest" description="Disordered" evidence="9">
    <location>
        <begin position="1"/>
        <end position="59"/>
    </location>
</feature>
<dbReference type="AlphaFoldDB" id="A0AAV6V1R1"/>
<feature type="domain" description="PPIase FKBP-type" evidence="10">
    <location>
        <begin position="169"/>
        <end position="257"/>
    </location>
</feature>
<evidence type="ECO:0000256" key="1">
    <source>
        <dbReference type="ARBA" id="ARBA00000971"/>
    </source>
</evidence>
<dbReference type="Gene3D" id="3.10.50.40">
    <property type="match status" value="3"/>
</dbReference>
<dbReference type="Proteomes" id="UP000827092">
    <property type="component" value="Unassembled WGS sequence"/>
</dbReference>
<dbReference type="Pfam" id="PF13181">
    <property type="entry name" value="TPR_8"/>
    <property type="match status" value="1"/>
</dbReference>
<feature type="region of interest" description="Disordered" evidence="9">
    <location>
        <begin position="713"/>
        <end position="739"/>
    </location>
</feature>
<comment type="caution">
    <text evidence="11">The sequence shown here is derived from an EMBL/GenBank/DDBJ whole genome shotgun (WGS) entry which is preliminary data.</text>
</comment>
<dbReference type="InterPro" id="IPR050754">
    <property type="entry name" value="FKBP4/5/8-like"/>
</dbReference>
<dbReference type="PANTHER" id="PTHR46512:SF9">
    <property type="entry name" value="PEPTIDYLPROLYL ISOMERASE"/>
    <property type="match status" value="1"/>
</dbReference>
<evidence type="ECO:0000256" key="7">
    <source>
        <dbReference type="PROSITE-ProRule" id="PRU00277"/>
    </source>
</evidence>
<feature type="compositionally biased region" description="Basic and acidic residues" evidence="9">
    <location>
        <begin position="1"/>
        <end position="14"/>
    </location>
</feature>
<dbReference type="InterPro" id="IPR001179">
    <property type="entry name" value="PPIase_FKBP_dom"/>
</dbReference>
<dbReference type="EC" id="5.2.1.8" evidence="2 7"/>
<evidence type="ECO:0000256" key="5">
    <source>
        <dbReference type="ARBA" id="ARBA00023110"/>
    </source>
</evidence>
<evidence type="ECO:0000313" key="12">
    <source>
        <dbReference type="Proteomes" id="UP000827092"/>
    </source>
</evidence>
<keyword evidence="5 7" id="KW-0697">Rotamase</keyword>
<evidence type="ECO:0000259" key="10">
    <source>
        <dbReference type="PROSITE" id="PS50059"/>
    </source>
</evidence>
<sequence length="766" mass="86230">MEPGPKESESEGKRSISVAGPNTNETPEFKIPFPVKSESEGKRPTSVAAPPMNITPEFKIPFPVKSESEGKRPTSVAAPPMNITPEFKIPFPVKSESEGKMSTSVAEPPMNITPEFKIPFPVKSKNEGKRSSVAVPAINITPEDITPEHNQGVTKLLLLEGQGDKPGYGDKVEIRYDSNLLNDGKVIARERQVHSSFVIGKEEDILIGMDLAVTTMTKGEISTFIIGHPPYYLAKTKRPLAPINTQLVYNIAMLDWEPGDSSQKNEDGIVRQLPVLNEIATFTYGDSKVCSMEWLDCQLEDKRARVLDITPEKNQGVIKETLKEGQGVMPQYGDIVMIRYDHYLIVDGVLIPHSKQVEVSFYIGKDENILRGMDLAVTTMRKGEISTVIIRHPPYNLAKTKESEAPQNTRIVFTIEMLDCQLEDLTPKKDGDILRKVLVKGEGTLVPNEGSKVSVHLVGKVNGKVFENGTKDFLLGEGSCHGIPHGLEIALHKLRKSEKSVIYLNDKHGILKGIPDIGIPPQTPVSYEVIMLTFKRAKELWEMNTDEKYTKAKFSRERGVEFVLAKNYKIALMHFRWIIRCLQDEPGVDVKTVHLRNDLLQSGYMNMALCLLKLGKTKETIEFCNKALQLDPDNEKALCRRGMANIHNKDFEEALRDFKRLIYIYPKNQYAKKCILHCQDGIKRQQLQAKNSFNRMFDKFVQQDEARAKKIKTETGVWDNENEATEGKEAEKQHPLNETERLLQENDSVLQDANVIELSSNFGGKF</sequence>
<feature type="domain" description="PPIase FKBP-type" evidence="10">
    <location>
        <begin position="450"/>
        <end position="535"/>
    </location>
</feature>
<evidence type="ECO:0000256" key="2">
    <source>
        <dbReference type="ARBA" id="ARBA00013194"/>
    </source>
</evidence>
<dbReference type="Gene3D" id="1.25.40.10">
    <property type="entry name" value="Tetratricopeptide repeat domain"/>
    <property type="match status" value="1"/>
</dbReference>
<evidence type="ECO:0000313" key="11">
    <source>
        <dbReference type="EMBL" id="KAG8190707.1"/>
    </source>
</evidence>
<comment type="catalytic activity">
    <reaction evidence="1 7">
        <text>[protein]-peptidylproline (omega=180) = [protein]-peptidylproline (omega=0)</text>
        <dbReference type="Rhea" id="RHEA:16237"/>
        <dbReference type="Rhea" id="RHEA-COMP:10747"/>
        <dbReference type="Rhea" id="RHEA-COMP:10748"/>
        <dbReference type="ChEBI" id="CHEBI:83833"/>
        <dbReference type="ChEBI" id="CHEBI:83834"/>
        <dbReference type="EC" id="5.2.1.8"/>
    </reaction>
</comment>
<name>A0AAV6V1R1_9ARAC</name>
<dbReference type="Pfam" id="PF00254">
    <property type="entry name" value="FKBP_C"/>
    <property type="match status" value="3"/>
</dbReference>
<dbReference type="InterPro" id="IPR011990">
    <property type="entry name" value="TPR-like_helical_dom_sf"/>
</dbReference>
<evidence type="ECO:0000256" key="9">
    <source>
        <dbReference type="SAM" id="MobiDB-lite"/>
    </source>
</evidence>
<dbReference type="SMART" id="SM00028">
    <property type="entry name" value="TPR"/>
    <property type="match status" value="3"/>
</dbReference>
<dbReference type="Pfam" id="PF00515">
    <property type="entry name" value="TPR_1"/>
    <property type="match status" value="1"/>
</dbReference>
<feature type="repeat" description="TPR" evidence="8">
    <location>
        <begin position="601"/>
        <end position="634"/>
    </location>
</feature>
<keyword evidence="4 8" id="KW-0802">TPR repeat</keyword>
<accession>A0AAV6V1R1</accession>
<keyword evidence="6 7" id="KW-0413">Isomerase</keyword>
<gene>
    <name evidence="11" type="ORF">JTE90_004210</name>
</gene>
<dbReference type="SUPFAM" id="SSF54534">
    <property type="entry name" value="FKBP-like"/>
    <property type="match status" value="3"/>
</dbReference>
<dbReference type="InterPro" id="IPR019734">
    <property type="entry name" value="TPR_rpt"/>
</dbReference>
<feature type="compositionally biased region" description="Basic and acidic residues" evidence="9">
    <location>
        <begin position="725"/>
        <end position="739"/>
    </location>
</feature>
<dbReference type="EMBL" id="JAFNEN010000176">
    <property type="protein sequence ID" value="KAG8190707.1"/>
    <property type="molecule type" value="Genomic_DNA"/>
</dbReference>
<protein>
    <recommendedName>
        <fullName evidence="2 7">peptidylprolyl isomerase</fullName>
        <ecNumber evidence="2 7">5.2.1.8</ecNumber>
    </recommendedName>
</protein>
<dbReference type="InterPro" id="IPR046357">
    <property type="entry name" value="PPIase_dom_sf"/>
</dbReference>
<dbReference type="PANTHER" id="PTHR46512">
    <property type="entry name" value="PEPTIDYLPROLYL ISOMERASE"/>
    <property type="match status" value="1"/>
</dbReference>